<accession>A0A1U8BMC5</accession>
<gene>
    <name evidence="4" type="primary">LOC104612463</name>
</gene>
<evidence type="ECO:0000313" key="4">
    <source>
        <dbReference type="RefSeq" id="XP_010278182.1"/>
    </source>
</evidence>
<keyword evidence="3" id="KW-1185">Reference proteome</keyword>
<keyword evidence="1" id="KW-0547">Nucleotide-binding</keyword>
<dbReference type="InParanoid" id="A0A1U8BMC5"/>
<dbReference type="GeneID" id="104612463"/>
<comment type="catalytic activity">
    <reaction evidence="1">
        <text>ATP + H2O = ADP + phosphate + H(+)</text>
        <dbReference type="Rhea" id="RHEA:13065"/>
        <dbReference type="ChEBI" id="CHEBI:15377"/>
        <dbReference type="ChEBI" id="CHEBI:15378"/>
        <dbReference type="ChEBI" id="CHEBI:30616"/>
        <dbReference type="ChEBI" id="CHEBI:43474"/>
        <dbReference type="ChEBI" id="CHEBI:456216"/>
        <dbReference type="EC" id="5.6.2.3"/>
    </reaction>
</comment>
<reference evidence="4" key="1">
    <citation type="submission" date="2025-08" db="UniProtKB">
        <authorList>
            <consortium name="RefSeq"/>
        </authorList>
    </citation>
    <scope>IDENTIFICATION</scope>
</reference>
<dbReference type="AlphaFoldDB" id="A0A1U8BMC5"/>
<proteinExistence type="inferred from homology"/>
<dbReference type="STRING" id="4432.A0A1U8BMC5"/>
<organism evidence="3 4">
    <name type="scientific">Nelumbo nucifera</name>
    <name type="common">Sacred lotus</name>
    <dbReference type="NCBI Taxonomy" id="4432"/>
    <lineage>
        <taxon>Eukaryota</taxon>
        <taxon>Viridiplantae</taxon>
        <taxon>Streptophyta</taxon>
        <taxon>Embryophyta</taxon>
        <taxon>Tracheophyta</taxon>
        <taxon>Spermatophyta</taxon>
        <taxon>Magnoliopsida</taxon>
        <taxon>Proteales</taxon>
        <taxon>Nelumbonaceae</taxon>
        <taxon>Nelumbo</taxon>
    </lineage>
</organism>
<keyword evidence="1" id="KW-0378">Hydrolase</keyword>
<keyword evidence="1" id="KW-0067">ATP-binding</keyword>
<dbReference type="eggNOG" id="KOG0987">
    <property type="taxonomic scope" value="Eukaryota"/>
</dbReference>
<dbReference type="Proteomes" id="UP000189703">
    <property type="component" value="Unplaced"/>
</dbReference>
<keyword evidence="1" id="KW-0234">DNA repair</keyword>
<sequence>MLLYVIRGARSFYDLKTTNGTRYDIYKAACMALGLLEDDNEWNHALMEASIWATGQQMHDIFASILLFNEVANAHDLWRKHWTHLSQYKARQESGNMNFRFVHGSRVTGKTFLWRTLTSKLRSTGKIVLVIVHQHAFEAFDRTVKDLMKSSTLDASNKPFDGKTVVLGGDFRQILPVIILKGSREDVISASLQRSHLWSQYVGNGNITGVQIDEFGEANWVPFPPDLLVADEGRGVRPLVERIFPNIVEMIGNQSYLCERAILAPTNDEVDDINARIISLFPGDIQTYLSADTNSHLGDMPHNYQSLYPP</sequence>
<name>A0A1U8BMC5_NELNU</name>
<dbReference type="GO" id="GO:0000723">
    <property type="term" value="P:telomere maintenance"/>
    <property type="evidence" value="ECO:0007669"/>
    <property type="project" value="InterPro"/>
</dbReference>
<dbReference type="GO" id="GO:0006310">
    <property type="term" value="P:DNA recombination"/>
    <property type="evidence" value="ECO:0007669"/>
    <property type="project" value="UniProtKB-KW"/>
</dbReference>
<dbReference type="EC" id="5.6.2.3" evidence="1"/>
<evidence type="ECO:0000313" key="3">
    <source>
        <dbReference type="Proteomes" id="UP000189703"/>
    </source>
</evidence>
<dbReference type="GO" id="GO:0016887">
    <property type="term" value="F:ATP hydrolysis activity"/>
    <property type="evidence" value="ECO:0007669"/>
    <property type="project" value="RHEA"/>
</dbReference>
<dbReference type="GO" id="GO:0006281">
    <property type="term" value="P:DNA repair"/>
    <property type="evidence" value="ECO:0007669"/>
    <property type="project" value="UniProtKB-KW"/>
</dbReference>
<keyword evidence="1" id="KW-0227">DNA damage</keyword>
<dbReference type="OrthoDB" id="1709335at2759"/>
<comment type="cofactor">
    <cofactor evidence="1">
        <name>Mg(2+)</name>
        <dbReference type="ChEBI" id="CHEBI:18420"/>
    </cofactor>
</comment>
<protein>
    <recommendedName>
        <fullName evidence="1">ATP-dependent DNA helicase</fullName>
        <ecNumber evidence="1">5.6.2.3</ecNumber>
    </recommendedName>
</protein>
<evidence type="ECO:0000256" key="1">
    <source>
        <dbReference type="RuleBase" id="RU363044"/>
    </source>
</evidence>
<comment type="similarity">
    <text evidence="1">Belongs to the helicase family.</text>
</comment>
<dbReference type="GO" id="GO:0005524">
    <property type="term" value="F:ATP binding"/>
    <property type="evidence" value="ECO:0007669"/>
    <property type="project" value="UniProtKB-KW"/>
</dbReference>
<dbReference type="Pfam" id="PF05970">
    <property type="entry name" value="PIF1"/>
    <property type="match status" value="1"/>
</dbReference>
<keyword evidence="1" id="KW-0347">Helicase</keyword>
<dbReference type="InterPro" id="IPR010285">
    <property type="entry name" value="DNA_helicase_pif1-like_DEAD"/>
</dbReference>
<dbReference type="GO" id="GO:0043139">
    <property type="term" value="F:5'-3' DNA helicase activity"/>
    <property type="evidence" value="ECO:0007669"/>
    <property type="project" value="UniProtKB-EC"/>
</dbReference>
<feature type="domain" description="DNA helicase Pif1-like DEAD-box helicase" evidence="2">
    <location>
        <begin position="131"/>
        <end position="200"/>
    </location>
</feature>
<dbReference type="KEGG" id="nnu:104612463"/>
<dbReference type="OMA" id="ICKSSTH"/>
<keyword evidence="1" id="KW-0233">DNA recombination</keyword>
<evidence type="ECO:0000259" key="2">
    <source>
        <dbReference type="Pfam" id="PF05970"/>
    </source>
</evidence>
<dbReference type="RefSeq" id="XP_010278182.1">
    <property type="nucleotide sequence ID" value="XM_010279880.1"/>
</dbReference>
<dbReference type="PANTHER" id="PTHR10492">
    <property type="match status" value="1"/>
</dbReference>
<dbReference type="PANTHER" id="PTHR10492:SF94">
    <property type="entry name" value="ATP-DEPENDENT DNA HELICASE"/>
    <property type="match status" value="1"/>
</dbReference>